<feature type="transmembrane region" description="Helical" evidence="1">
    <location>
        <begin position="59"/>
        <end position="79"/>
    </location>
</feature>
<feature type="transmembrane region" description="Helical" evidence="1">
    <location>
        <begin position="91"/>
        <end position="114"/>
    </location>
</feature>
<dbReference type="AlphaFoldDB" id="A0A1F8DQL3"/>
<evidence type="ECO:0000313" key="3">
    <source>
        <dbReference type="Proteomes" id="UP000177029"/>
    </source>
</evidence>
<comment type="caution">
    <text evidence="2">The sequence shown here is derived from an EMBL/GenBank/DDBJ whole genome shotgun (WGS) entry which is preliminary data.</text>
</comment>
<keyword evidence="1" id="KW-1133">Transmembrane helix</keyword>
<keyword evidence="1" id="KW-0812">Transmembrane</keyword>
<reference evidence="2 3" key="1">
    <citation type="journal article" date="2016" name="Nat. Commun.">
        <title>Thousands of microbial genomes shed light on interconnected biogeochemical processes in an aquifer system.</title>
        <authorList>
            <person name="Anantharaman K."/>
            <person name="Brown C.T."/>
            <person name="Hug L.A."/>
            <person name="Sharon I."/>
            <person name="Castelle C.J."/>
            <person name="Probst A.J."/>
            <person name="Thomas B.C."/>
            <person name="Singh A."/>
            <person name="Wilkins M.J."/>
            <person name="Karaoz U."/>
            <person name="Brodie E.L."/>
            <person name="Williams K.H."/>
            <person name="Hubbard S.S."/>
            <person name="Banfield J.F."/>
        </authorList>
    </citation>
    <scope>NUCLEOTIDE SEQUENCE [LARGE SCALE GENOMIC DNA]</scope>
</reference>
<name>A0A1F8DQL3_9BACT</name>
<dbReference type="STRING" id="1802555.A2755_01760"/>
<feature type="transmembrane region" description="Helical" evidence="1">
    <location>
        <begin position="215"/>
        <end position="232"/>
    </location>
</feature>
<gene>
    <name evidence="2" type="ORF">A2755_01760</name>
</gene>
<dbReference type="InterPro" id="IPR051790">
    <property type="entry name" value="Cytochrome_c-biogenesis_DsbD"/>
</dbReference>
<organism evidence="2 3">
    <name type="scientific">Candidatus Wolfebacteria bacterium RIFCSPHIGHO2_01_FULL_48_22</name>
    <dbReference type="NCBI Taxonomy" id="1802555"/>
    <lineage>
        <taxon>Bacteria</taxon>
        <taxon>Candidatus Wolfeibacteriota</taxon>
    </lineage>
</organism>
<dbReference type="EMBL" id="MGIP01000014">
    <property type="protein sequence ID" value="OGM90910.1"/>
    <property type="molecule type" value="Genomic_DNA"/>
</dbReference>
<feature type="transmembrane region" description="Helical" evidence="1">
    <location>
        <begin position="27"/>
        <end position="47"/>
    </location>
</feature>
<feature type="transmembrane region" description="Helical" evidence="1">
    <location>
        <begin position="173"/>
        <end position="194"/>
    </location>
</feature>
<dbReference type="PANTHER" id="PTHR31272:SF9">
    <property type="entry name" value="BLL1027 PROTEIN"/>
    <property type="match status" value="1"/>
</dbReference>
<proteinExistence type="predicted"/>
<feature type="transmembrane region" description="Helical" evidence="1">
    <location>
        <begin position="135"/>
        <end position="161"/>
    </location>
</feature>
<dbReference type="Proteomes" id="UP000177029">
    <property type="component" value="Unassembled WGS sequence"/>
</dbReference>
<dbReference type="PANTHER" id="PTHR31272">
    <property type="entry name" value="CYTOCHROME C-TYPE BIOGENESIS PROTEIN HI_1454-RELATED"/>
    <property type="match status" value="1"/>
</dbReference>
<accession>A0A1F8DQL3</accession>
<evidence type="ECO:0000313" key="2">
    <source>
        <dbReference type="EMBL" id="OGM90910.1"/>
    </source>
</evidence>
<sequence length="233" mass="25426">MTEFIWNISNGGTLLLPLVSASALIDSINPCAFSILLITIGFLFSIGTTRRGVLRIGSAYILGLFAVYLLIGLGLLEALHLFNTPHFMAKLGAGILIAFGIINLLGEFFPSFPIRFRIPRVAHEKIAALMHKSSLPAVFLLGALVGLCEFPCTGGPYLMVVGLLHDTGTYLKGVGYLLLYNVIFVLPLVVVLLLTSNAKLIEKVQTWKKKEMKHMKLWTGIAMVALGILILFL</sequence>
<evidence type="ECO:0000256" key="1">
    <source>
        <dbReference type="SAM" id="Phobius"/>
    </source>
</evidence>
<protein>
    <submittedName>
        <fullName evidence="2">Uncharacterized protein</fullName>
    </submittedName>
</protein>
<keyword evidence="1" id="KW-0472">Membrane</keyword>